<accession>A0ABC8V5N3</accession>
<name>A0ABC8V5N3_9AQUA</name>
<dbReference type="Gene3D" id="1.20.1050.10">
    <property type="match status" value="1"/>
</dbReference>
<evidence type="ECO:0000313" key="2">
    <source>
        <dbReference type="Proteomes" id="UP001642360"/>
    </source>
</evidence>
<comment type="caution">
    <text evidence="1">The sequence shown here is derived from an EMBL/GenBank/DDBJ whole genome shotgun (WGS) entry which is preliminary data.</text>
</comment>
<gene>
    <name evidence="1" type="ORF">ILEXP_LOCUS59352</name>
</gene>
<keyword evidence="2" id="KW-1185">Reference proteome</keyword>
<dbReference type="InterPro" id="IPR036282">
    <property type="entry name" value="Glutathione-S-Trfase_C_sf"/>
</dbReference>
<dbReference type="EMBL" id="CAUOFW020010568">
    <property type="protein sequence ID" value="CAK9188655.1"/>
    <property type="molecule type" value="Genomic_DNA"/>
</dbReference>
<proteinExistence type="predicted"/>
<protein>
    <submittedName>
        <fullName evidence="1">Uncharacterized protein</fullName>
    </submittedName>
</protein>
<dbReference type="SUPFAM" id="SSF47616">
    <property type="entry name" value="GST C-terminal domain-like"/>
    <property type="match status" value="1"/>
</dbReference>
<organism evidence="1 2">
    <name type="scientific">Ilex paraguariensis</name>
    <name type="common">yerba mate</name>
    <dbReference type="NCBI Taxonomy" id="185542"/>
    <lineage>
        <taxon>Eukaryota</taxon>
        <taxon>Viridiplantae</taxon>
        <taxon>Streptophyta</taxon>
        <taxon>Embryophyta</taxon>
        <taxon>Tracheophyta</taxon>
        <taxon>Spermatophyta</taxon>
        <taxon>Magnoliopsida</taxon>
        <taxon>eudicotyledons</taxon>
        <taxon>Gunneridae</taxon>
        <taxon>Pentapetalae</taxon>
        <taxon>asterids</taxon>
        <taxon>campanulids</taxon>
        <taxon>Aquifoliales</taxon>
        <taxon>Aquifoliaceae</taxon>
        <taxon>Ilex</taxon>
    </lineage>
</organism>
<sequence>MCCCCSRNYDSPMEYAYGKNNLSSCSGKLYFDVYVMCMTEFPLLSRLNEAYEELPAFQDAMPKKQPDTPVEERG</sequence>
<evidence type="ECO:0000313" key="1">
    <source>
        <dbReference type="EMBL" id="CAK9188655.1"/>
    </source>
</evidence>
<dbReference type="AlphaFoldDB" id="A0ABC8V5N3"/>
<reference evidence="1 2" key="1">
    <citation type="submission" date="2024-02" db="EMBL/GenBank/DDBJ databases">
        <authorList>
            <person name="Vignale AGUSTIN F."/>
            <person name="Sosa J E."/>
            <person name="Modenutti C."/>
        </authorList>
    </citation>
    <scope>NUCLEOTIDE SEQUENCE [LARGE SCALE GENOMIC DNA]</scope>
</reference>
<dbReference type="Proteomes" id="UP001642360">
    <property type="component" value="Unassembled WGS sequence"/>
</dbReference>